<evidence type="ECO:0000313" key="1">
    <source>
        <dbReference type="EMBL" id="KAF2239677.1"/>
    </source>
</evidence>
<evidence type="ECO:0000313" key="2">
    <source>
        <dbReference type="Proteomes" id="UP000800092"/>
    </source>
</evidence>
<dbReference type="EMBL" id="ML991772">
    <property type="protein sequence ID" value="KAF2239677.1"/>
    <property type="molecule type" value="Genomic_DNA"/>
</dbReference>
<dbReference type="Proteomes" id="UP000800092">
    <property type="component" value="Unassembled WGS sequence"/>
</dbReference>
<protein>
    <submittedName>
        <fullName evidence="1">Uncharacterized protein</fullName>
    </submittedName>
</protein>
<keyword evidence="2" id="KW-1185">Reference proteome</keyword>
<dbReference type="AlphaFoldDB" id="A0A6A6HNR4"/>
<gene>
    <name evidence="1" type="ORF">EV356DRAFT_107349</name>
</gene>
<organism evidence="1 2">
    <name type="scientific">Viridothelium virens</name>
    <name type="common">Speckled blister lichen</name>
    <name type="synonym">Trypethelium virens</name>
    <dbReference type="NCBI Taxonomy" id="1048519"/>
    <lineage>
        <taxon>Eukaryota</taxon>
        <taxon>Fungi</taxon>
        <taxon>Dikarya</taxon>
        <taxon>Ascomycota</taxon>
        <taxon>Pezizomycotina</taxon>
        <taxon>Dothideomycetes</taxon>
        <taxon>Dothideomycetes incertae sedis</taxon>
        <taxon>Trypetheliales</taxon>
        <taxon>Trypetheliaceae</taxon>
        <taxon>Viridothelium</taxon>
    </lineage>
</organism>
<accession>A0A6A6HNR4</accession>
<name>A0A6A6HNR4_VIRVR</name>
<proteinExistence type="predicted"/>
<sequence>MATLSLVGIATKLTGACQWERSHFIPSAKACCKLCMTINHQASLANRRPRTRPWLTFSCHYLELVLTTDILAAYGRAAIACIEQESHGMAEFDAVISASLEKCCNSTAVQHYQNVATVRYYLLDPGNVSAYFVVVITYVSHIHRRFCH</sequence>
<reference evidence="1" key="1">
    <citation type="journal article" date="2020" name="Stud. Mycol.">
        <title>101 Dothideomycetes genomes: a test case for predicting lifestyles and emergence of pathogens.</title>
        <authorList>
            <person name="Haridas S."/>
            <person name="Albert R."/>
            <person name="Binder M."/>
            <person name="Bloem J."/>
            <person name="Labutti K."/>
            <person name="Salamov A."/>
            <person name="Andreopoulos B."/>
            <person name="Baker S."/>
            <person name="Barry K."/>
            <person name="Bills G."/>
            <person name="Bluhm B."/>
            <person name="Cannon C."/>
            <person name="Castanera R."/>
            <person name="Culley D."/>
            <person name="Daum C."/>
            <person name="Ezra D."/>
            <person name="Gonzalez J."/>
            <person name="Henrissat B."/>
            <person name="Kuo A."/>
            <person name="Liang C."/>
            <person name="Lipzen A."/>
            <person name="Lutzoni F."/>
            <person name="Magnuson J."/>
            <person name="Mondo S."/>
            <person name="Nolan M."/>
            <person name="Ohm R."/>
            <person name="Pangilinan J."/>
            <person name="Park H.-J."/>
            <person name="Ramirez L."/>
            <person name="Alfaro M."/>
            <person name="Sun H."/>
            <person name="Tritt A."/>
            <person name="Yoshinaga Y."/>
            <person name="Zwiers L.-H."/>
            <person name="Turgeon B."/>
            <person name="Goodwin S."/>
            <person name="Spatafora J."/>
            <person name="Crous P."/>
            <person name="Grigoriev I."/>
        </authorList>
    </citation>
    <scope>NUCLEOTIDE SEQUENCE</scope>
    <source>
        <strain evidence="1">Tuck. ex Michener</strain>
    </source>
</reference>